<feature type="compositionally biased region" description="Basic and acidic residues" evidence="1">
    <location>
        <begin position="216"/>
        <end position="225"/>
    </location>
</feature>
<reference evidence="2" key="1">
    <citation type="submission" date="2021-12" db="EMBL/GenBank/DDBJ databases">
        <authorList>
            <person name="Martin H S."/>
        </authorList>
    </citation>
    <scope>NUCLEOTIDE SEQUENCE</scope>
</reference>
<name>A0A8J9YBL1_9NEOP</name>
<dbReference type="OrthoDB" id="7419839at2759"/>
<protein>
    <submittedName>
        <fullName evidence="2">Uncharacterized protein</fullName>
    </submittedName>
</protein>
<dbReference type="AlphaFoldDB" id="A0A8J9YBL1"/>
<feature type="region of interest" description="Disordered" evidence="1">
    <location>
        <begin position="1"/>
        <end position="95"/>
    </location>
</feature>
<dbReference type="Proteomes" id="UP000838878">
    <property type="component" value="Chromosome 3"/>
</dbReference>
<gene>
    <name evidence="2" type="ORF">BINO364_LOCUS7825</name>
</gene>
<evidence type="ECO:0000313" key="2">
    <source>
        <dbReference type="EMBL" id="CAH0721766.1"/>
    </source>
</evidence>
<sequence>MRRKEQSLFPSGSRGRSLIATRTNQQQRRMQGVKTQLPRSYSSPGTQNEGSPSENQNKGYMMRSFSSPEPKQTSGRRNSETFYRSESLGSRSELDSDLENFEQFDDSLMDIDADNDDIYGQFHRSPERDTPKRVITSLLPGSGLQRIAIRPIISSAANNQKKIKMEKAENKKISRLNFRPLIVKMPSPTSFHSDSEHSLGVEELQTSPQLELEGSELDREFDKAEEHLKREVAMAAAESDNEVSL</sequence>
<accession>A0A8J9YBL1</accession>
<dbReference type="EMBL" id="OV170223">
    <property type="protein sequence ID" value="CAH0721766.1"/>
    <property type="molecule type" value="Genomic_DNA"/>
</dbReference>
<feature type="compositionally biased region" description="Polar residues" evidence="1">
    <location>
        <begin position="20"/>
        <end position="90"/>
    </location>
</feature>
<proteinExistence type="predicted"/>
<organism evidence="2 3">
    <name type="scientific">Brenthis ino</name>
    <name type="common">lesser marbled fritillary</name>
    <dbReference type="NCBI Taxonomy" id="405034"/>
    <lineage>
        <taxon>Eukaryota</taxon>
        <taxon>Metazoa</taxon>
        <taxon>Ecdysozoa</taxon>
        <taxon>Arthropoda</taxon>
        <taxon>Hexapoda</taxon>
        <taxon>Insecta</taxon>
        <taxon>Pterygota</taxon>
        <taxon>Neoptera</taxon>
        <taxon>Endopterygota</taxon>
        <taxon>Lepidoptera</taxon>
        <taxon>Glossata</taxon>
        <taxon>Ditrysia</taxon>
        <taxon>Papilionoidea</taxon>
        <taxon>Nymphalidae</taxon>
        <taxon>Heliconiinae</taxon>
        <taxon>Argynnini</taxon>
        <taxon>Brenthis</taxon>
    </lineage>
</organism>
<feature type="non-terminal residue" evidence="2">
    <location>
        <position position="245"/>
    </location>
</feature>
<keyword evidence="3" id="KW-1185">Reference proteome</keyword>
<evidence type="ECO:0000256" key="1">
    <source>
        <dbReference type="SAM" id="MobiDB-lite"/>
    </source>
</evidence>
<evidence type="ECO:0000313" key="3">
    <source>
        <dbReference type="Proteomes" id="UP000838878"/>
    </source>
</evidence>
<feature type="region of interest" description="Disordered" evidence="1">
    <location>
        <begin position="187"/>
        <end position="225"/>
    </location>
</feature>